<name>A0ABU3FSH8_9ENTE</name>
<evidence type="ECO:0000313" key="1">
    <source>
        <dbReference type="EMBL" id="MDT2828926.1"/>
    </source>
</evidence>
<dbReference type="Pfam" id="PF22398">
    <property type="entry name" value="DUF6978"/>
    <property type="match status" value="1"/>
</dbReference>
<evidence type="ECO:0000313" key="2">
    <source>
        <dbReference type="Proteomes" id="UP001265301"/>
    </source>
</evidence>
<organism evidence="1 2">
    <name type="scientific">Enterococcus viikkiensis</name>
    <dbReference type="NCBI Taxonomy" id="930854"/>
    <lineage>
        <taxon>Bacteria</taxon>
        <taxon>Bacillati</taxon>
        <taxon>Bacillota</taxon>
        <taxon>Bacilli</taxon>
        <taxon>Lactobacillales</taxon>
        <taxon>Enterococcaceae</taxon>
        <taxon>Enterococcus</taxon>
    </lineage>
</organism>
<dbReference type="EMBL" id="JARQBN010000023">
    <property type="protein sequence ID" value="MDT2828926.1"/>
    <property type="molecule type" value="Genomic_DNA"/>
</dbReference>
<comment type="caution">
    <text evidence="1">The sequence shown here is derived from an EMBL/GenBank/DDBJ whole genome shotgun (WGS) entry which is preliminary data.</text>
</comment>
<evidence type="ECO:0008006" key="3">
    <source>
        <dbReference type="Google" id="ProtNLM"/>
    </source>
</evidence>
<proteinExistence type="predicted"/>
<gene>
    <name evidence="1" type="ORF">P7H59_10790</name>
</gene>
<dbReference type="Proteomes" id="UP001265301">
    <property type="component" value="Unassembled WGS sequence"/>
</dbReference>
<reference evidence="1 2" key="1">
    <citation type="submission" date="2023-03" db="EMBL/GenBank/DDBJ databases">
        <authorList>
            <person name="Shen W."/>
            <person name="Cai J."/>
        </authorList>
    </citation>
    <scope>NUCLEOTIDE SEQUENCE [LARGE SCALE GENOMIC DNA]</scope>
    <source>
        <strain evidence="1 2">B101</strain>
    </source>
</reference>
<keyword evidence="2" id="KW-1185">Reference proteome</keyword>
<accession>A0ABU3FSH8</accession>
<sequence length="145" mass="17055">MENEKFNELLLIVKYLQKNKIDFPDYGTQNTHAIIAENDFNNKFQLIINRKGHLRRDNLTYQMMSKRFGILVRLDMSGSPHDDRFGNPVDTPHVHIFDEEHNNGRWAIPLSDLSDSEIVFELYDSLVLFLKYNNVKIDNVKISMI</sequence>
<dbReference type="InterPro" id="IPR053916">
    <property type="entry name" value="DUF6978"/>
</dbReference>
<protein>
    <recommendedName>
        <fullName evidence="3">Lj965 prophage protein</fullName>
    </recommendedName>
</protein>
<dbReference type="RefSeq" id="WP_311819523.1">
    <property type="nucleotide sequence ID" value="NZ_JARQBN010000023.1"/>
</dbReference>